<organism evidence="2 3">
    <name type="scientific">Pseudomonas syringae pv. tomato (strain ATCC BAA-871 / DC3000)</name>
    <dbReference type="NCBI Taxonomy" id="223283"/>
    <lineage>
        <taxon>Bacteria</taxon>
        <taxon>Pseudomonadati</taxon>
        <taxon>Pseudomonadota</taxon>
        <taxon>Gammaproteobacteria</taxon>
        <taxon>Pseudomonadales</taxon>
        <taxon>Pseudomonadaceae</taxon>
        <taxon>Pseudomonas</taxon>
    </lineage>
</organism>
<reference evidence="2 3" key="1">
    <citation type="journal article" date="2003" name="Proc. Natl. Acad. Sci. U.S.A.">
        <title>The complete genome sequence of the Arabidopsis and tomato pathogen Pseudomonas syringae pv. tomato DC3000.</title>
        <authorList>
            <person name="Buell C.R."/>
            <person name="Joardar V."/>
            <person name="Lindeberg M."/>
            <person name="Selengut J."/>
            <person name="Paulsen I.T."/>
            <person name="Gwinn M.L."/>
            <person name="Dodson R.J."/>
            <person name="Deboy R.T."/>
            <person name="Durkin A.S."/>
            <person name="Kolonay J.F."/>
            <person name="Madupu R."/>
            <person name="Daugherty S."/>
            <person name="Brinkac L."/>
            <person name="Beanan M.J."/>
            <person name="Haft D.H."/>
            <person name="Nelson W.C."/>
            <person name="Davidsen T."/>
            <person name="Zafar N."/>
            <person name="Zhou L."/>
            <person name="Liu J."/>
            <person name="Yuan Q."/>
            <person name="Khouri H."/>
            <person name="Fedorova N."/>
            <person name="Tran B."/>
            <person name="Russell D."/>
            <person name="Berry K."/>
            <person name="Utterback T."/>
            <person name="Van Aken S.E."/>
            <person name="Feldblyum T.V."/>
            <person name="D'Ascenzo M."/>
            <person name="Deng W.L."/>
            <person name="Ramos A.R."/>
            <person name="Alfano J.R."/>
            <person name="Cartinhour S."/>
            <person name="Chatterjee A.K."/>
            <person name="Delaney T.P."/>
            <person name="Lazarowitz S.G."/>
            <person name="Martin G.B."/>
            <person name="Schneider D.J."/>
            <person name="Tang X."/>
            <person name="Bender C.L."/>
            <person name="White O."/>
            <person name="Fraser C.M."/>
            <person name="Collmer A."/>
        </authorList>
    </citation>
    <scope>NUCLEOTIDE SEQUENCE [LARGE SCALE GENOMIC DNA]</scope>
    <source>
        <strain evidence="3">ATCC BAA-871 / DC3000</strain>
    </source>
</reference>
<evidence type="ECO:0000256" key="1">
    <source>
        <dbReference type="SAM" id="MobiDB-lite"/>
    </source>
</evidence>
<accession>Q87X02</accession>
<sequence length="52" mass="5922">MIASEGGEDRSALSDALFGQRRHRLDSRTGRRPEEKPAHRQQRPRTLRPGAL</sequence>
<evidence type="ECO:0000313" key="2">
    <source>
        <dbReference type="EMBL" id="AAO57838.1"/>
    </source>
</evidence>
<evidence type="ECO:0000313" key="3">
    <source>
        <dbReference type="Proteomes" id="UP000002515"/>
    </source>
</evidence>
<dbReference type="AlphaFoldDB" id="Q87X02"/>
<feature type="region of interest" description="Disordered" evidence="1">
    <location>
        <begin position="1"/>
        <end position="52"/>
    </location>
</feature>
<dbReference type="Proteomes" id="UP000002515">
    <property type="component" value="Chromosome"/>
</dbReference>
<name>Q87X02_PSESM</name>
<protein>
    <submittedName>
        <fullName evidence="2">Uncharacterized protein</fullName>
    </submittedName>
</protein>
<dbReference type="HOGENOM" id="CLU_3083806_0_0_6"/>
<keyword evidence="3" id="KW-1185">Reference proteome</keyword>
<proteinExistence type="predicted"/>
<dbReference type="KEGG" id="pst:PSPTO_4388"/>
<dbReference type="EMBL" id="AE016853">
    <property type="protein sequence ID" value="AAO57838.1"/>
    <property type="molecule type" value="Genomic_DNA"/>
</dbReference>
<feature type="compositionally biased region" description="Basic and acidic residues" evidence="1">
    <location>
        <begin position="26"/>
        <end position="38"/>
    </location>
</feature>
<gene>
    <name evidence="2" type="ordered locus">PSPTO_4388</name>
</gene>